<proteinExistence type="inferred from homology"/>
<protein>
    <recommendedName>
        <fullName evidence="1">D-lactate dehydratase</fullName>
        <ecNumber evidence="1">4.2.1.130</ecNumber>
    </recommendedName>
</protein>
<dbReference type="EC" id="4.2.1.130" evidence="1"/>
<dbReference type="CDD" id="cd03141">
    <property type="entry name" value="GATase1_Hsp31_like"/>
    <property type="match status" value="1"/>
</dbReference>
<evidence type="ECO:0000259" key="6">
    <source>
        <dbReference type="Pfam" id="PF01965"/>
    </source>
</evidence>
<comment type="caution">
    <text evidence="7">The sequence shown here is derived from an EMBL/GenBank/DDBJ whole genome shotgun (WGS) entry which is preliminary data.</text>
</comment>
<dbReference type="SUPFAM" id="SSF52317">
    <property type="entry name" value="Class I glutamine amidotransferase-like"/>
    <property type="match status" value="1"/>
</dbReference>
<dbReference type="GO" id="GO:0019243">
    <property type="term" value="P:methylglyoxal catabolic process to D-lactate via S-lactoyl-glutathione"/>
    <property type="evidence" value="ECO:0007669"/>
    <property type="project" value="TreeGrafter"/>
</dbReference>
<dbReference type="GO" id="GO:0016740">
    <property type="term" value="F:transferase activity"/>
    <property type="evidence" value="ECO:0007669"/>
    <property type="project" value="UniProtKB-KW"/>
</dbReference>
<evidence type="ECO:0000256" key="5">
    <source>
        <dbReference type="ARBA" id="ARBA00048082"/>
    </source>
</evidence>
<feature type="domain" description="DJ-1/PfpI" evidence="6">
    <location>
        <begin position="94"/>
        <end position="158"/>
    </location>
</feature>
<keyword evidence="3" id="KW-0456">Lyase</keyword>
<evidence type="ECO:0000256" key="2">
    <source>
        <dbReference type="ARBA" id="ARBA00023016"/>
    </source>
</evidence>
<dbReference type="InterPro" id="IPR029062">
    <property type="entry name" value="Class_I_gatase-like"/>
</dbReference>
<dbReference type="PANTHER" id="PTHR48094">
    <property type="entry name" value="PROTEIN/NUCLEIC ACID DEGLYCASE DJ-1-RELATED"/>
    <property type="match status" value="1"/>
</dbReference>
<evidence type="ECO:0000256" key="1">
    <source>
        <dbReference type="ARBA" id="ARBA00013134"/>
    </source>
</evidence>
<keyword evidence="2" id="KW-0346">Stress response</keyword>
<evidence type="ECO:0000313" key="7">
    <source>
        <dbReference type="EMBL" id="PWY68504.1"/>
    </source>
</evidence>
<organism evidence="7 8">
    <name type="scientific">Aspergillus sclerotioniger CBS 115572</name>
    <dbReference type="NCBI Taxonomy" id="1450535"/>
    <lineage>
        <taxon>Eukaryota</taxon>
        <taxon>Fungi</taxon>
        <taxon>Dikarya</taxon>
        <taxon>Ascomycota</taxon>
        <taxon>Pezizomycotina</taxon>
        <taxon>Eurotiomycetes</taxon>
        <taxon>Eurotiomycetidae</taxon>
        <taxon>Eurotiales</taxon>
        <taxon>Aspergillaceae</taxon>
        <taxon>Aspergillus</taxon>
        <taxon>Aspergillus subgen. Circumdati</taxon>
    </lineage>
</organism>
<dbReference type="STRING" id="1450535.A0A317V2J2"/>
<dbReference type="AlphaFoldDB" id="A0A317V2J2"/>
<dbReference type="InterPro" id="IPR002818">
    <property type="entry name" value="DJ-1/PfpI"/>
</dbReference>
<keyword evidence="7" id="KW-0315">Glutamine amidotransferase</keyword>
<dbReference type="Gene3D" id="3.40.50.880">
    <property type="match status" value="1"/>
</dbReference>
<dbReference type="InterPro" id="IPR050325">
    <property type="entry name" value="Prot/Nucl_acid_deglycase"/>
</dbReference>
<comment type="similarity">
    <text evidence="4">Belongs to the peptidase C56 family. HSP31-like subfamily.</text>
</comment>
<dbReference type="RefSeq" id="XP_025462167.1">
    <property type="nucleotide sequence ID" value="XM_025616633.1"/>
</dbReference>
<comment type="catalytic activity">
    <reaction evidence="5">
        <text>methylglyoxal + H2O = (R)-lactate + H(+)</text>
        <dbReference type="Rhea" id="RHEA:27754"/>
        <dbReference type="ChEBI" id="CHEBI:15377"/>
        <dbReference type="ChEBI" id="CHEBI:15378"/>
        <dbReference type="ChEBI" id="CHEBI:16004"/>
        <dbReference type="ChEBI" id="CHEBI:17158"/>
        <dbReference type="EC" id="4.2.1.130"/>
    </reaction>
</comment>
<dbReference type="OrthoDB" id="543156at2759"/>
<keyword evidence="8" id="KW-1185">Reference proteome</keyword>
<dbReference type="GO" id="GO:0019172">
    <property type="term" value="F:glyoxalase III activity"/>
    <property type="evidence" value="ECO:0007669"/>
    <property type="project" value="UniProtKB-EC"/>
</dbReference>
<reference evidence="7 8" key="1">
    <citation type="submission" date="2016-12" db="EMBL/GenBank/DDBJ databases">
        <title>The genomes of Aspergillus section Nigri reveals drivers in fungal speciation.</title>
        <authorList>
            <consortium name="DOE Joint Genome Institute"/>
            <person name="Vesth T.C."/>
            <person name="Nybo J."/>
            <person name="Theobald S."/>
            <person name="Brandl J."/>
            <person name="Frisvad J.C."/>
            <person name="Nielsen K.F."/>
            <person name="Lyhne E.K."/>
            <person name="Kogle M.E."/>
            <person name="Kuo A."/>
            <person name="Riley R."/>
            <person name="Clum A."/>
            <person name="Nolan M."/>
            <person name="Lipzen A."/>
            <person name="Salamov A."/>
            <person name="Henrissat B."/>
            <person name="Wiebenga A."/>
            <person name="De Vries R.P."/>
            <person name="Grigoriev I.V."/>
            <person name="Mortensen U.H."/>
            <person name="Andersen M.R."/>
            <person name="Baker S.E."/>
        </authorList>
    </citation>
    <scope>NUCLEOTIDE SEQUENCE [LARGE SCALE GENOMIC DNA]</scope>
    <source>
        <strain evidence="7 8">CBS 115572</strain>
    </source>
</reference>
<evidence type="ECO:0000256" key="3">
    <source>
        <dbReference type="ARBA" id="ARBA00023239"/>
    </source>
</evidence>
<evidence type="ECO:0000256" key="4">
    <source>
        <dbReference type="ARBA" id="ARBA00038493"/>
    </source>
</evidence>
<gene>
    <name evidence="7" type="ORF">BO94DRAFT_611433</name>
</gene>
<dbReference type="EMBL" id="MSFK01000044">
    <property type="protein sequence ID" value="PWY68504.1"/>
    <property type="molecule type" value="Genomic_DNA"/>
</dbReference>
<name>A0A317V2J2_9EURO</name>
<dbReference type="Proteomes" id="UP000246702">
    <property type="component" value="Unassembled WGS sequence"/>
</dbReference>
<dbReference type="Pfam" id="PF01965">
    <property type="entry name" value="DJ-1_PfpI"/>
    <property type="match status" value="1"/>
</dbReference>
<dbReference type="PANTHER" id="PTHR48094:SF11">
    <property type="entry name" value="GLUTATHIONE-INDEPENDENT GLYOXALASE HSP31-RELATED"/>
    <property type="match status" value="1"/>
</dbReference>
<dbReference type="GO" id="GO:0005737">
    <property type="term" value="C:cytoplasm"/>
    <property type="evidence" value="ECO:0007669"/>
    <property type="project" value="TreeGrafter"/>
</dbReference>
<keyword evidence="7" id="KW-0808">Transferase</keyword>
<dbReference type="GeneID" id="37118776"/>
<evidence type="ECO:0000313" key="8">
    <source>
        <dbReference type="Proteomes" id="UP000246702"/>
    </source>
</evidence>
<accession>A0A317V2J2</accession>
<sequence length="190" mass="21331">MFTTTSHPKPKPKFLFVLTSQPILPSRNTPTGWYLPELVHAYNKLAPYFNIVLASPAGAEAPLDPYPIKATKEDPECVIFLQENSHLWKNTLPLDSLLGKTSEFTGIFYVGGHGPMFDLTNNPTSHTLIREFYETKKIVSAVCHGPAALVNVKLSNGEYLVAGQNEDMMQFTNDMPFLLETELRRNGRVY</sequence>